<name>A0A559M009_9HELO</name>
<dbReference type="InterPro" id="IPR029058">
    <property type="entry name" value="AB_hydrolase_fold"/>
</dbReference>
<dbReference type="Gene3D" id="3.40.50.1820">
    <property type="entry name" value="alpha/beta hydrolase"/>
    <property type="match status" value="1"/>
</dbReference>
<comment type="caution">
    <text evidence="3">The sequence shown here is derived from an EMBL/GenBank/DDBJ whole genome shotgun (WGS) entry which is preliminary data.</text>
</comment>
<gene>
    <name evidence="3" type="primary">nlhH_4</name>
    <name evidence="3" type="ORF">LAWI1_G008864</name>
</gene>
<organism evidence="3 4">
    <name type="scientific">Lachnellula willkommii</name>
    <dbReference type="NCBI Taxonomy" id="215461"/>
    <lineage>
        <taxon>Eukaryota</taxon>
        <taxon>Fungi</taxon>
        <taxon>Dikarya</taxon>
        <taxon>Ascomycota</taxon>
        <taxon>Pezizomycotina</taxon>
        <taxon>Leotiomycetes</taxon>
        <taxon>Helotiales</taxon>
        <taxon>Lachnaceae</taxon>
        <taxon>Lachnellula</taxon>
    </lineage>
</organism>
<reference evidence="3 4" key="1">
    <citation type="submission" date="2018-05" db="EMBL/GenBank/DDBJ databases">
        <title>Genome sequencing and assembly of the regulated plant pathogen Lachnellula willkommii and related sister species for the development of diagnostic species identification markers.</title>
        <authorList>
            <person name="Giroux E."/>
            <person name="Bilodeau G."/>
        </authorList>
    </citation>
    <scope>NUCLEOTIDE SEQUENCE [LARGE SCALE GENOMIC DNA]</scope>
    <source>
        <strain evidence="3 4">CBS 172.35</strain>
    </source>
</reference>
<dbReference type="PANTHER" id="PTHR48081:SF8">
    <property type="entry name" value="ALPHA_BETA HYDROLASE FOLD-3 DOMAIN-CONTAINING PROTEIN-RELATED"/>
    <property type="match status" value="1"/>
</dbReference>
<evidence type="ECO:0000256" key="1">
    <source>
        <dbReference type="ARBA" id="ARBA00022801"/>
    </source>
</evidence>
<keyword evidence="4" id="KW-1185">Reference proteome</keyword>
<dbReference type="AlphaFoldDB" id="A0A559M009"/>
<dbReference type="PANTHER" id="PTHR48081">
    <property type="entry name" value="AB HYDROLASE SUPERFAMILY PROTEIN C4A8.06C"/>
    <property type="match status" value="1"/>
</dbReference>
<evidence type="ECO:0000313" key="3">
    <source>
        <dbReference type="EMBL" id="TVY86289.1"/>
    </source>
</evidence>
<evidence type="ECO:0000313" key="4">
    <source>
        <dbReference type="Proteomes" id="UP000315522"/>
    </source>
</evidence>
<dbReference type="GO" id="GO:0016787">
    <property type="term" value="F:hydrolase activity"/>
    <property type="evidence" value="ECO:0007669"/>
    <property type="project" value="UniProtKB-KW"/>
</dbReference>
<evidence type="ECO:0000259" key="2">
    <source>
        <dbReference type="Pfam" id="PF07859"/>
    </source>
</evidence>
<sequence length="326" mass="34771">MQSEIPCPPYDEELGRTLTNLNLPVIMTPESIPAIRARASLDVKGILSRHPVSHEERAIQTPGSDITLSIFRSTTSTSSSQSRPGILWMHGGGFFSGNRFGGITNLLGFVEDLDAVVISVEYRLAPENPDPAPIADCYAALVWTGAHLAELAIDPVKLMVAGSSAGAGLAAGVALYARDHGGPAICAQLLQCPMLDDRLETLSSHQYTRDGTFTRGSAEMAWGALLGERRGLENVSIYAAPSRATELKGLPPACIEVGSAEVFRDENVAYASLLWASGVQAELHVWPGAFHRFQAFAPNAKVSVAADSAREAWVRRVFSNDGCSGP</sequence>
<protein>
    <submittedName>
        <fullName evidence="3">Carboxylesterase</fullName>
    </submittedName>
</protein>
<dbReference type="SUPFAM" id="SSF53474">
    <property type="entry name" value="alpha/beta-Hydrolases"/>
    <property type="match status" value="1"/>
</dbReference>
<accession>A0A559M009</accession>
<dbReference type="EMBL" id="QGML01003836">
    <property type="protein sequence ID" value="TVY86289.1"/>
    <property type="molecule type" value="Genomic_DNA"/>
</dbReference>
<dbReference type="InterPro" id="IPR050300">
    <property type="entry name" value="GDXG_lipolytic_enzyme"/>
</dbReference>
<dbReference type="Pfam" id="PF07859">
    <property type="entry name" value="Abhydrolase_3"/>
    <property type="match status" value="1"/>
</dbReference>
<keyword evidence="1" id="KW-0378">Hydrolase</keyword>
<dbReference type="Proteomes" id="UP000315522">
    <property type="component" value="Unassembled WGS sequence"/>
</dbReference>
<proteinExistence type="predicted"/>
<dbReference type="InterPro" id="IPR013094">
    <property type="entry name" value="AB_hydrolase_3"/>
</dbReference>
<feature type="domain" description="Alpha/beta hydrolase fold-3" evidence="2">
    <location>
        <begin position="86"/>
        <end position="294"/>
    </location>
</feature>